<keyword evidence="1" id="KW-0732">Signal</keyword>
<feature type="chain" id="PRO_5042154617" description="Secreted protein" evidence="1">
    <location>
        <begin position="27"/>
        <end position="163"/>
    </location>
</feature>
<accession>A0AAD8DR31</accession>
<protein>
    <recommendedName>
        <fullName evidence="4">Secreted protein</fullName>
    </recommendedName>
</protein>
<feature type="signal peptide" evidence="1">
    <location>
        <begin position="1"/>
        <end position="26"/>
    </location>
</feature>
<sequence length="163" mass="18068">MLRLCDCSCILFTIYATSTIIAVAEGNCNGKENVRRQLGKDYVDGRNVESLREIKIKTKPPKHNNPVKTTGLPKGAGRRCCPYNFDSKICRTVGDRVLCGYNMNAGQPQGQDSVVELHGGCRLRGGRLECGYQHGPFTNPRRPPAWNMVTDHAVIKTSVVYVQ</sequence>
<reference evidence="2" key="1">
    <citation type="submission" date="2023-03" db="EMBL/GenBank/DDBJ databases">
        <title>Chromosome-level genomes of two armyworms, Mythimna separata and Mythimna loreyi, provide insights into the biosynthesis and reception of sex pheromones.</title>
        <authorList>
            <person name="Zhao H."/>
        </authorList>
    </citation>
    <scope>NUCLEOTIDE SEQUENCE</scope>
    <source>
        <strain evidence="2">BeijingLab</strain>
        <tissue evidence="2">Pupa</tissue>
    </source>
</reference>
<name>A0AAD8DR31_MYTSE</name>
<proteinExistence type="predicted"/>
<evidence type="ECO:0000313" key="2">
    <source>
        <dbReference type="EMBL" id="KAJ8717943.1"/>
    </source>
</evidence>
<evidence type="ECO:0000313" key="3">
    <source>
        <dbReference type="Proteomes" id="UP001231518"/>
    </source>
</evidence>
<evidence type="ECO:0008006" key="4">
    <source>
        <dbReference type="Google" id="ProtNLM"/>
    </source>
</evidence>
<evidence type="ECO:0000256" key="1">
    <source>
        <dbReference type="SAM" id="SignalP"/>
    </source>
</evidence>
<keyword evidence="3" id="KW-1185">Reference proteome</keyword>
<dbReference type="Proteomes" id="UP001231518">
    <property type="component" value="Chromosome 18"/>
</dbReference>
<gene>
    <name evidence="2" type="ORF">PYW07_005873</name>
</gene>
<organism evidence="2 3">
    <name type="scientific">Mythimna separata</name>
    <name type="common">Oriental armyworm</name>
    <name type="synonym">Pseudaletia separata</name>
    <dbReference type="NCBI Taxonomy" id="271217"/>
    <lineage>
        <taxon>Eukaryota</taxon>
        <taxon>Metazoa</taxon>
        <taxon>Ecdysozoa</taxon>
        <taxon>Arthropoda</taxon>
        <taxon>Hexapoda</taxon>
        <taxon>Insecta</taxon>
        <taxon>Pterygota</taxon>
        <taxon>Neoptera</taxon>
        <taxon>Endopterygota</taxon>
        <taxon>Lepidoptera</taxon>
        <taxon>Glossata</taxon>
        <taxon>Ditrysia</taxon>
        <taxon>Noctuoidea</taxon>
        <taxon>Noctuidae</taxon>
        <taxon>Noctuinae</taxon>
        <taxon>Hadenini</taxon>
        <taxon>Mythimna</taxon>
    </lineage>
</organism>
<dbReference type="EMBL" id="JARGEI010000016">
    <property type="protein sequence ID" value="KAJ8717943.1"/>
    <property type="molecule type" value="Genomic_DNA"/>
</dbReference>
<dbReference type="AlphaFoldDB" id="A0AAD8DR31"/>
<comment type="caution">
    <text evidence="2">The sequence shown here is derived from an EMBL/GenBank/DDBJ whole genome shotgun (WGS) entry which is preliminary data.</text>
</comment>